<dbReference type="OrthoDB" id="2047533at2"/>
<evidence type="ECO:0008006" key="3">
    <source>
        <dbReference type="Google" id="ProtNLM"/>
    </source>
</evidence>
<gene>
    <name evidence="1" type="ORF">SAMN02745158_00875</name>
</gene>
<dbReference type="Proteomes" id="UP000184245">
    <property type="component" value="Unassembled WGS sequence"/>
</dbReference>
<keyword evidence="2" id="KW-1185">Reference proteome</keyword>
<dbReference type="STRING" id="1122155.SAMN02745158_00875"/>
<proteinExistence type="predicted"/>
<dbReference type="AlphaFoldDB" id="A0A1M4UE35"/>
<accession>A0A1M4UE35</accession>
<reference evidence="1 2" key="1">
    <citation type="submission" date="2016-11" db="EMBL/GenBank/DDBJ databases">
        <authorList>
            <person name="Jaros S."/>
            <person name="Januszkiewicz K."/>
            <person name="Wedrychowicz H."/>
        </authorList>
    </citation>
    <scope>NUCLEOTIDE SEQUENCE [LARGE SCALE GENOMIC DNA]</scope>
    <source>
        <strain evidence="1 2">DSM 17459</strain>
    </source>
</reference>
<dbReference type="RefSeq" id="WP_072849288.1">
    <property type="nucleotide sequence ID" value="NZ_FQVI01000002.1"/>
</dbReference>
<evidence type="ECO:0000313" key="2">
    <source>
        <dbReference type="Proteomes" id="UP000184245"/>
    </source>
</evidence>
<organism evidence="1 2">
    <name type="scientific">Lactonifactor longoviformis DSM 17459</name>
    <dbReference type="NCBI Taxonomy" id="1122155"/>
    <lineage>
        <taxon>Bacteria</taxon>
        <taxon>Bacillati</taxon>
        <taxon>Bacillota</taxon>
        <taxon>Clostridia</taxon>
        <taxon>Eubacteriales</taxon>
        <taxon>Clostridiaceae</taxon>
        <taxon>Lactonifactor</taxon>
    </lineage>
</organism>
<name>A0A1M4UE35_9CLOT</name>
<dbReference type="EMBL" id="FQVI01000002">
    <property type="protein sequence ID" value="SHE55025.1"/>
    <property type="molecule type" value="Genomic_DNA"/>
</dbReference>
<evidence type="ECO:0000313" key="1">
    <source>
        <dbReference type="EMBL" id="SHE55025.1"/>
    </source>
</evidence>
<protein>
    <recommendedName>
        <fullName evidence="3">PilX N-terminal</fullName>
    </recommendedName>
</protein>
<sequence length="165" mass="18425">MEKKKQPVVTMGTSSILVIFIILCLVTFAMLSLASSKASLTYAEKIAGRTSDYYTACNQGEELLAEIQTALTEIPAEAPAQYYQDAYKALQHIEGVRAELPEPSQAPVISYQLPVNEDFILDCRLEVTFPRQLQDPLCRIISWKEVSVKDWKPDDSLNLLDPDGV</sequence>